<protein>
    <submittedName>
        <fullName evidence="3">Uncharacterized protein</fullName>
    </submittedName>
</protein>
<evidence type="ECO:0000313" key="4">
    <source>
        <dbReference type="Proteomes" id="UP001066276"/>
    </source>
</evidence>
<reference evidence="3" key="1">
    <citation type="journal article" date="2022" name="bioRxiv">
        <title>Sequencing and chromosome-scale assembly of the giantPleurodeles waltlgenome.</title>
        <authorList>
            <person name="Brown T."/>
            <person name="Elewa A."/>
            <person name="Iarovenko S."/>
            <person name="Subramanian E."/>
            <person name="Araus A.J."/>
            <person name="Petzold A."/>
            <person name="Susuki M."/>
            <person name="Suzuki K.-i.T."/>
            <person name="Hayashi T."/>
            <person name="Toyoda A."/>
            <person name="Oliveira C."/>
            <person name="Osipova E."/>
            <person name="Leigh N.D."/>
            <person name="Simon A."/>
            <person name="Yun M.H."/>
        </authorList>
    </citation>
    <scope>NUCLEOTIDE SEQUENCE</scope>
    <source>
        <strain evidence="3">20211129_DDA</strain>
        <tissue evidence="3">Liver</tissue>
    </source>
</reference>
<keyword evidence="4" id="KW-1185">Reference proteome</keyword>
<dbReference type="PANTHER" id="PTHR16476:SF3">
    <property type="entry name" value="PROTEIN FAM216B"/>
    <property type="match status" value="1"/>
</dbReference>
<feature type="compositionally biased region" description="Basic and acidic residues" evidence="2">
    <location>
        <begin position="86"/>
        <end position="97"/>
    </location>
</feature>
<dbReference type="InterPro" id="IPR029373">
    <property type="entry name" value="FAM216"/>
</dbReference>
<proteinExistence type="inferred from homology"/>
<comment type="caution">
    <text evidence="3">The sequence shown here is derived from an EMBL/GenBank/DDBJ whole genome shotgun (WGS) entry which is preliminary data.</text>
</comment>
<dbReference type="EMBL" id="JANPWB010000007">
    <property type="protein sequence ID" value="KAJ1168894.1"/>
    <property type="molecule type" value="Genomic_DNA"/>
</dbReference>
<sequence length="105" mass="12401">MEGAVRNLEKIERVRLPSSARTMSIFRGLRPGQKRYLYSTMQVYDALPGRELMYYRYAQNLQRQNLLGHITYEDAARYISVLMRPEKDPVTTKDTREKRKNTSGR</sequence>
<evidence type="ECO:0000313" key="3">
    <source>
        <dbReference type="EMBL" id="KAJ1168894.1"/>
    </source>
</evidence>
<name>A0AAV7SYE5_PLEWA</name>
<gene>
    <name evidence="3" type="ORF">NDU88_000806</name>
</gene>
<organism evidence="3 4">
    <name type="scientific">Pleurodeles waltl</name>
    <name type="common">Iberian ribbed newt</name>
    <dbReference type="NCBI Taxonomy" id="8319"/>
    <lineage>
        <taxon>Eukaryota</taxon>
        <taxon>Metazoa</taxon>
        <taxon>Chordata</taxon>
        <taxon>Craniata</taxon>
        <taxon>Vertebrata</taxon>
        <taxon>Euteleostomi</taxon>
        <taxon>Amphibia</taxon>
        <taxon>Batrachia</taxon>
        <taxon>Caudata</taxon>
        <taxon>Salamandroidea</taxon>
        <taxon>Salamandridae</taxon>
        <taxon>Pleurodelinae</taxon>
        <taxon>Pleurodeles</taxon>
    </lineage>
</organism>
<feature type="region of interest" description="Disordered" evidence="2">
    <location>
        <begin position="86"/>
        <end position="105"/>
    </location>
</feature>
<dbReference type="Proteomes" id="UP001066276">
    <property type="component" value="Chromosome 4_1"/>
</dbReference>
<comment type="similarity">
    <text evidence="1">Belongs to the FAM216 family.</text>
</comment>
<dbReference type="AlphaFoldDB" id="A0AAV7SYE5"/>
<evidence type="ECO:0000256" key="2">
    <source>
        <dbReference type="SAM" id="MobiDB-lite"/>
    </source>
</evidence>
<accession>A0AAV7SYE5</accession>
<dbReference type="Pfam" id="PF15107">
    <property type="entry name" value="FAM216B"/>
    <property type="match status" value="1"/>
</dbReference>
<dbReference type="PANTHER" id="PTHR16476">
    <property type="entry name" value="FAMILY WITH SEQUENCE SIMILARITY 216 MEMBER A"/>
    <property type="match status" value="1"/>
</dbReference>
<evidence type="ECO:0000256" key="1">
    <source>
        <dbReference type="ARBA" id="ARBA00008615"/>
    </source>
</evidence>